<comment type="caution">
    <text evidence="1">The sequence shown here is derived from an EMBL/GenBank/DDBJ whole genome shotgun (WGS) entry which is preliminary data.</text>
</comment>
<protein>
    <recommendedName>
        <fullName evidence="3">Signal transducing protein</fullName>
    </recommendedName>
</protein>
<dbReference type="RefSeq" id="WP_379895242.1">
    <property type="nucleotide sequence ID" value="NZ_CBCSCT010000030.1"/>
</dbReference>
<gene>
    <name evidence="1" type="ORF">ACFPXP_15565</name>
</gene>
<dbReference type="Proteomes" id="UP001596250">
    <property type="component" value="Unassembled WGS sequence"/>
</dbReference>
<dbReference type="EMBL" id="JBHSQV010000171">
    <property type="protein sequence ID" value="MFC5987823.1"/>
    <property type="molecule type" value="Genomic_DNA"/>
</dbReference>
<proteinExistence type="predicted"/>
<keyword evidence="2" id="KW-1185">Reference proteome</keyword>
<evidence type="ECO:0008006" key="3">
    <source>
        <dbReference type="Google" id="ProtNLM"/>
    </source>
</evidence>
<reference evidence="2" key="1">
    <citation type="journal article" date="2019" name="Int. J. Syst. Evol. Microbiol.">
        <title>The Global Catalogue of Microorganisms (GCM) 10K type strain sequencing project: providing services to taxonomists for standard genome sequencing and annotation.</title>
        <authorList>
            <consortium name="The Broad Institute Genomics Platform"/>
            <consortium name="The Broad Institute Genome Sequencing Center for Infectious Disease"/>
            <person name="Wu L."/>
            <person name="Ma J."/>
        </authorList>
    </citation>
    <scope>NUCLEOTIDE SEQUENCE [LARGE SCALE GENOMIC DNA]</scope>
    <source>
        <strain evidence="2">CCM 8749</strain>
    </source>
</reference>
<accession>A0ABW1ISK3</accession>
<name>A0ABW1ISK3_9BACL</name>
<evidence type="ECO:0000313" key="2">
    <source>
        <dbReference type="Proteomes" id="UP001596250"/>
    </source>
</evidence>
<sequence length="71" mass="8243">MSAWHENYMEEKKIIDTLISSGFQVDRIMEQLDGDWVRFIPTKGEEEPLEIRLSTADARKYLGAVCIAQLR</sequence>
<evidence type="ECO:0000313" key="1">
    <source>
        <dbReference type="EMBL" id="MFC5987823.1"/>
    </source>
</evidence>
<organism evidence="1 2">
    <name type="scientific">Marinicrinis lubricantis</name>
    <dbReference type="NCBI Taxonomy" id="2086470"/>
    <lineage>
        <taxon>Bacteria</taxon>
        <taxon>Bacillati</taxon>
        <taxon>Bacillota</taxon>
        <taxon>Bacilli</taxon>
        <taxon>Bacillales</taxon>
        <taxon>Paenibacillaceae</taxon>
    </lineage>
</organism>